<name>A0ACC2BU32_DIPCM</name>
<gene>
    <name evidence="1" type="ORF">O6H91_13G039600</name>
</gene>
<keyword evidence="2" id="KW-1185">Reference proteome</keyword>
<sequence length="331" mass="36942">MAEHGSSACSHPSERKYKIALCQLFVSKNKLENIRHARELLEAAADGGAKLILLPEMWNCPYSNELFSLFAEEIDADDLSGSPSCGMLAEVSRSRKVTLVGGSIPERFGSHLYSTCCVFGSNGKLRARHRKVHLFDVDIPGQLTFKESATLTAGDELTIVDTDVGLLGIGICHDIRFPELAILCAERGADVICYLAAFEMNTGPLFWEVLQKARALDNQLYVATCSPARDLTINHAAWGHSTVVGPFGEILATTGHEEAVVFADIDYAYIREVSDQHETWWCRISIKEEHARQERECLEIWKESILEVLGWCKAPKFVKEVNIKEALSWIW</sequence>
<comment type="caution">
    <text evidence="1">The sequence shown here is derived from an EMBL/GenBank/DDBJ whole genome shotgun (WGS) entry which is preliminary data.</text>
</comment>
<evidence type="ECO:0000313" key="2">
    <source>
        <dbReference type="Proteomes" id="UP001162992"/>
    </source>
</evidence>
<protein>
    <submittedName>
        <fullName evidence="1">Uncharacterized protein</fullName>
    </submittedName>
</protein>
<dbReference type="Proteomes" id="UP001162992">
    <property type="component" value="Chromosome 13"/>
</dbReference>
<accession>A0ACC2BU32</accession>
<evidence type="ECO:0000313" key="1">
    <source>
        <dbReference type="EMBL" id="KAJ7533254.1"/>
    </source>
</evidence>
<proteinExistence type="predicted"/>
<dbReference type="EMBL" id="CM055104">
    <property type="protein sequence ID" value="KAJ7533254.1"/>
    <property type="molecule type" value="Genomic_DNA"/>
</dbReference>
<organism evidence="1 2">
    <name type="scientific">Diphasiastrum complanatum</name>
    <name type="common">Issler's clubmoss</name>
    <name type="synonym">Lycopodium complanatum</name>
    <dbReference type="NCBI Taxonomy" id="34168"/>
    <lineage>
        <taxon>Eukaryota</taxon>
        <taxon>Viridiplantae</taxon>
        <taxon>Streptophyta</taxon>
        <taxon>Embryophyta</taxon>
        <taxon>Tracheophyta</taxon>
        <taxon>Lycopodiopsida</taxon>
        <taxon>Lycopodiales</taxon>
        <taxon>Lycopodiaceae</taxon>
        <taxon>Lycopodioideae</taxon>
        <taxon>Diphasiastrum</taxon>
    </lineage>
</organism>
<reference evidence="2" key="1">
    <citation type="journal article" date="2024" name="Proc. Natl. Acad. Sci. U.S.A.">
        <title>Extraordinary preservation of gene collinearity over three hundred million years revealed in homosporous lycophytes.</title>
        <authorList>
            <person name="Li C."/>
            <person name="Wickell D."/>
            <person name="Kuo L.Y."/>
            <person name="Chen X."/>
            <person name="Nie B."/>
            <person name="Liao X."/>
            <person name="Peng D."/>
            <person name="Ji J."/>
            <person name="Jenkins J."/>
            <person name="Williams M."/>
            <person name="Shu S."/>
            <person name="Plott C."/>
            <person name="Barry K."/>
            <person name="Rajasekar S."/>
            <person name="Grimwood J."/>
            <person name="Han X."/>
            <person name="Sun S."/>
            <person name="Hou Z."/>
            <person name="He W."/>
            <person name="Dai G."/>
            <person name="Sun C."/>
            <person name="Schmutz J."/>
            <person name="Leebens-Mack J.H."/>
            <person name="Li F.W."/>
            <person name="Wang L."/>
        </authorList>
    </citation>
    <scope>NUCLEOTIDE SEQUENCE [LARGE SCALE GENOMIC DNA]</scope>
    <source>
        <strain evidence="2">cv. PW_Plant_1</strain>
    </source>
</reference>